<dbReference type="Gene3D" id="3.40.190.10">
    <property type="entry name" value="Periplasmic binding protein-like II"/>
    <property type="match status" value="1"/>
</dbReference>
<keyword evidence="6" id="KW-1185">Reference proteome</keyword>
<dbReference type="Proteomes" id="UP000659630">
    <property type="component" value="Unassembled WGS sequence"/>
</dbReference>
<evidence type="ECO:0000256" key="1">
    <source>
        <dbReference type="ARBA" id="ARBA00008520"/>
    </source>
</evidence>
<feature type="chain" id="PRO_5039432731" evidence="4">
    <location>
        <begin position="24"/>
        <end position="487"/>
    </location>
</feature>
<evidence type="ECO:0000256" key="2">
    <source>
        <dbReference type="ARBA" id="ARBA00022448"/>
    </source>
</evidence>
<evidence type="ECO:0000313" key="5">
    <source>
        <dbReference type="EMBL" id="MBC5579901.1"/>
    </source>
</evidence>
<dbReference type="PANTHER" id="PTHR30061">
    <property type="entry name" value="MALTOSE-BINDING PERIPLASMIC PROTEIN"/>
    <property type="match status" value="1"/>
</dbReference>
<dbReference type="SUPFAM" id="SSF53850">
    <property type="entry name" value="Periplasmic binding protein-like II"/>
    <property type="match status" value="1"/>
</dbReference>
<dbReference type="GO" id="GO:1901982">
    <property type="term" value="F:maltose binding"/>
    <property type="evidence" value="ECO:0007669"/>
    <property type="project" value="TreeGrafter"/>
</dbReference>
<comment type="caution">
    <text evidence="5">The sequence shown here is derived from an EMBL/GenBank/DDBJ whole genome shotgun (WGS) entry which is preliminary data.</text>
</comment>
<dbReference type="PROSITE" id="PS51257">
    <property type="entry name" value="PROKAR_LIPOPROTEIN"/>
    <property type="match status" value="1"/>
</dbReference>
<protein>
    <submittedName>
        <fullName evidence="5">Extracellular solute-binding protein</fullName>
    </submittedName>
</protein>
<accession>A0A923I3X7</accession>
<evidence type="ECO:0000256" key="4">
    <source>
        <dbReference type="SAM" id="SignalP"/>
    </source>
</evidence>
<dbReference type="Pfam" id="PF13416">
    <property type="entry name" value="SBP_bac_8"/>
    <property type="match status" value="1"/>
</dbReference>
<gene>
    <name evidence="5" type="ORF">H8S23_00070</name>
</gene>
<proteinExistence type="inferred from homology"/>
<dbReference type="EMBL" id="JACONZ010000001">
    <property type="protein sequence ID" value="MBC5579901.1"/>
    <property type="molecule type" value="Genomic_DNA"/>
</dbReference>
<dbReference type="GO" id="GO:0042956">
    <property type="term" value="P:maltodextrin transmembrane transport"/>
    <property type="evidence" value="ECO:0007669"/>
    <property type="project" value="TreeGrafter"/>
</dbReference>
<keyword evidence="3 4" id="KW-0732">Signal</keyword>
<dbReference type="GO" id="GO:0055052">
    <property type="term" value="C:ATP-binding cassette (ABC) transporter complex, substrate-binding subunit-containing"/>
    <property type="evidence" value="ECO:0007669"/>
    <property type="project" value="TreeGrafter"/>
</dbReference>
<evidence type="ECO:0000256" key="3">
    <source>
        <dbReference type="ARBA" id="ARBA00022729"/>
    </source>
</evidence>
<organism evidence="5 6">
    <name type="scientific">Anaerofilum hominis</name>
    <dbReference type="NCBI Taxonomy" id="2763016"/>
    <lineage>
        <taxon>Bacteria</taxon>
        <taxon>Bacillati</taxon>
        <taxon>Bacillota</taxon>
        <taxon>Clostridia</taxon>
        <taxon>Eubacteriales</taxon>
        <taxon>Oscillospiraceae</taxon>
        <taxon>Anaerofilum</taxon>
    </lineage>
</organism>
<dbReference type="RefSeq" id="WP_186886282.1">
    <property type="nucleotide sequence ID" value="NZ_JACONZ010000001.1"/>
</dbReference>
<dbReference type="PANTHER" id="PTHR30061:SF50">
    <property type="entry name" value="MALTOSE_MALTODEXTRIN-BINDING PERIPLASMIC PROTEIN"/>
    <property type="match status" value="1"/>
</dbReference>
<sequence>MKKLLSGLLVIAMAAGLFSGCGAGGDAQRPSSKNPVTITVWHYYNGAQKNAFDLLVKEFNETVGLEQGIIVEAISQGDVNSLESSVLDSVEKKAGAAPVPNIFAAYADNAYQVDQMGLLANLEDYLSEEELSEYIPSYIEEGRIGNDGGLKIFPTAKSTEIFMLNKTDWDKFAAENNVSLDDLSTIEGVVQTAQKYYEWTDDQTPETANDGKAFFGRDAMANYLLIGCRQMGVEIFSVKNGKVSFQADESALRRIWDNYYVPFINGWFTAAGKFRSDDAKVGNLIALVGSTASASYFPSEVTVGDADPYPIETLVLPAPVFEGGEPYAVQQGAGMVVTKSTPQQEYASVEFLKWFTEEDRNLVFASLAGYLPVKQAANDPKKLETASIEGVQTEYTDLIKQTLAVALETTGTQPLYTSKAFAGGADARKVLEYALQDKAAADKAAVDELVAQGMSRSEAVAQFDTDENFAAWFADFSQRLEATQKGE</sequence>
<name>A0A923I3X7_9FIRM</name>
<dbReference type="AlphaFoldDB" id="A0A923I3X7"/>
<keyword evidence="2" id="KW-0813">Transport</keyword>
<reference evidence="5" key="1">
    <citation type="submission" date="2020-08" db="EMBL/GenBank/DDBJ databases">
        <title>Genome public.</title>
        <authorList>
            <person name="Liu C."/>
            <person name="Sun Q."/>
        </authorList>
    </citation>
    <scope>NUCLEOTIDE SEQUENCE</scope>
    <source>
        <strain evidence="5">BX8</strain>
    </source>
</reference>
<dbReference type="GO" id="GO:0015768">
    <property type="term" value="P:maltose transport"/>
    <property type="evidence" value="ECO:0007669"/>
    <property type="project" value="TreeGrafter"/>
</dbReference>
<comment type="similarity">
    <text evidence="1">Belongs to the bacterial solute-binding protein 1 family.</text>
</comment>
<feature type="signal peptide" evidence="4">
    <location>
        <begin position="1"/>
        <end position="23"/>
    </location>
</feature>
<dbReference type="InterPro" id="IPR006059">
    <property type="entry name" value="SBP"/>
</dbReference>
<evidence type="ECO:0000313" key="6">
    <source>
        <dbReference type="Proteomes" id="UP000659630"/>
    </source>
</evidence>